<accession>A0A0D7B1Z7</accession>
<evidence type="ECO:0000313" key="3">
    <source>
        <dbReference type="Proteomes" id="UP000054007"/>
    </source>
</evidence>
<protein>
    <submittedName>
        <fullName evidence="2">Uncharacterized protein</fullName>
    </submittedName>
</protein>
<dbReference type="Proteomes" id="UP000054007">
    <property type="component" value="Unassembled WGS sequence"/>
</dbReference>
<keyword evidence="3" id="KW-1185">Reference proteome</keyword>
<keyword evidence="1" id="KW-1133">Transmembrane helix</keyword>
<reference evidence="2 3" key="1">
    <citation type="journal article" date="2015" name="Fungal Genet. Biol.">
        <title>Evolution of novel wood decay mechanisms in Agaricales revealed by the genome sequences of Fistulina hepatica and Cylindrobasidium torrendii.</title>
        <authorList>
            <person name="Floudas D."/>
            <person name="Held B.W."/>
            <person name="Riley R."/>
            <person name="Nagy L.G."/>
            <person name="Koehler G."/>
            <person name="Ransdell A.S."/>
            <person name="Younus H."/>
            <person name="Chow J."/>
            <person name="Chiniquy J."/>
            <person name="Lipzen A."/>
            <person name="Tritt A."/>
            <person name="Sun H."/>
            <person name="Haridas S."/>
            <person name="LaButti K."/>
            <person name="Ohm R.A."/>
            <person name="Kues U."/>
            <person name="Blanchette R.A."/>
            <person name="Grigoriev I.V."/>
            <person name="Minto R.E."/>
            <person name="Hibbett D.S."/>
        </authorList>
    </citation>
    <scope>NUCLEOTIDE SEQUENCE [LARGE SCALE GENOMIC DNA]</scope>
    <source>
        <strain evidence="2 3">FP15055 ss-10</strain>
    </source>
</reference>
<evidence type="ECO:0000256" key="1">
    <source>
        <dbReference type="SAM" id="Phobius"/>
    </source>
</evidence>
<gene>
    <name evidence="2" type="ORF">CYLTODRAFT_425147</name>
</gene>
<sequence length="53" mass="6012">MYEAFPSGYSTTTFALVWSGGWGVFFTPLGHMWPMENPHKNLFLHPGLFYVGS</sequence>
<evidence type="ECO:0000313" key="2">
    <source>
        <dbReference type="EMBL" id="KIY64512.1"/>
    </source>
</evidence>
<keyword evidence="1" id="KW-0812">Transmembrane</keyword>
<proteinExistence type="predicted"/>
<name>A0A0D7B1Z7_9AGAR</name>
<feature type="transmembrane region" description="Helical" evidence="1">
    <location>
        <begin position="12"/>
        <end position="33"/>
    </location>
</feature>
<keyword evidence="1" id="KW-0472">Membrane</keyword>
<dbReference type="AlphaFoldDB" id="A0A0D7B1Z7"/>
<organism evidence="2 3">
    <name type="scientific">Cylindrobasidium torrendii FP15055 ss-10</name>
    <dbReference type="NCBI Taxonomy" id="1314674"/>
    <lineage>
        <taxon>Eukaryota</taxon>
        <taxon>Fungi</taxon>
        <taxon>Dikarya</taxon>
        <taxon>Basidiomycota</taxon>
        <taxon>Agaricomycotina</taxon>
        <taxon>Agaricomycetes</taxon>
        <taxon>Agaricomycetidae</taxon>
        <taxon>Agaricales</taxon>
        <taxon>Marasmiineae</taxon>
        <taxon>Physalacriaceae</taxon>
        <taxon>Cylindrobasidium</taxon>
    </lineage>
</organism>
<dbReference type="EMBL" id="KN880632">
    <property type="protein sequence ID" value="KIY64512.1"/>
    <property type="molecule type" value="Genomic_DNA"/>
</dbReference>